<name>A0AAE8LYK6_9HYPO</name>
<organism evidence="1 2">
    <name type="scientific">Fusarium torulosum</name>
    <dbReference type="NCBI Taxonomy" id="33205"/>
    <lineage>
        <taxon>Eukaryota</taxon>
        <taxon>Fungi</taxon>
        <taxon>Dikarya</taxon>
        <taxon>Ascomycota</taxon>
        <taxon>Pezizomycotina</taxon>
        <taxon>Sordariomycetes</taxon>
        <taxon>Hypocreomycetidae</taxon>
        <taxon>Hypocreales</taxon>
        <taxon>Nectriaceae</taxon>
        <taxon>Fusarium</taxon>
    </lineage>
</organism>
<dbReference type="AlphaFoldDB" id="A0AAE8LYK6"/>
<gene>
    <name evidence="1" type="ORF">FTOL_00689</name>
</gene>
<proteinExistence type="predicted"/>
<dbReference type="Proteomes" id="UP001187734">
    <property type="component" value="Unassembled WGS sequence"/>
</dbReference>
<reference evidence="1" key="1">
    <citation type="submission" date="2018-03" db="EMBL/GenBank/DDBJ databases">
        <authorList>
            <person name="Guldener U."/>
        </authorList>
    </citation>
    <scope>NUCLEOTIDE SEQUENCE</scope>
</reference>
<dbReference type="EMBL" id="ONZP01000026">
    <property type="protein sequence ID" value="SPJ70961.1"/>
    <property type="molecule type" value="Genomic_DNA"/>
</dbReference>
<sequence length="277" mass="31949">MSFLEGRSQASVNVDYLCETQISVLIAGIDHRVWTGYCFSDTYCQPQIWRQSVEEYHKSPLRMDPFTDGRCESGLPLLDPGEYFLTSLECQLKVFKDEWMKTAEMFKNKVKVFTDTFRFDSMESFFTARHESQVPLDWLQRTRRILGRLTESLETTIDCWDNFSSEDLFPTPHGQQSLATIQQTFVDVKNCLKQLQNIHKRCDEFEKNWNLHNIDAQHRVSHLQAQVAASTQALSYFILYILSPATLAAAILSMQEKAIPGILGPNKLSFFILTPVI</sequence>
<evidence type="ECO:0000313" key="2">
    <source>
        <dbReference type="Proteomes" id="UP001187734"/>
    </source>
</evidence>
<accession>A0AAE8LYK6</accession>
<comment type="caution">
    <text evidence="1">The sequence shown here is derived from an EMBL/GenBank/DDBJ whole genome shotgun (WGS) entry which is preliminary data.</text>
</comment>
<protein>
    <submittedName>
        <fullName evidence="1">Uncharacterized protein</fullName>
    </submittedName>
</protein>
<evidence type="ECO:0000313" key="1">
    <source>
        <dbReference type="EMBL" id="SPJ70961.1"/>
    </source>
</evidence>
<keyword evidence="2" id="KW-1185">Reference proteome</keyword>